<dbReference type="SUPFAM" id="SSF52374">
    <property type="entry name" value="Nucleotidylyl transferase"/>
    <property type="match status" value="1"/>
</dbReference>
<comment type="caution">
    <text evidence="11">The sequence shown here is derived from an EMBL/GenBank/DDBJ whole genome shotgun (WGS) entry which is preliminary data.</text>
</comment>
<dbReference type="GO" id="GO:0004831">
    <property type="term" value="F:tyrosine-tRNA ligase activity"/>
    <property type="evidence" value="ECO:0007669"/>
    <property type="project" value="UniProtKB-EC"/>
</dbReference>
<keyword evidence="6 8" id="KW-0030">Aminoacyl-tRNA synthetase</keyword>
<dbReference type="InterPro" id="IPR002305">
    <property type="entry name" value="aa-tRNA-synth_Ic"/>
</dbReference>
<dbReference type="HAMAP" id="MF_02006">
    <property type="entry name" value="Tyr_tRNA_synth_type1"/>
    <property type="match status" value="1"/>
</dbReference>
<dbReference type="EC" id="6.1.1.1" evidence="8"/>
<dbReference type="Gene3D" id="3.10.290.10">
    <property type="entry name" value="RNA-binding S4 domain"/>
    <property type="match status" value="1"/>
</dbReference>
<dbReference type="InterPro" id="IPR054608">
    <property type="entry name" value="SYY-like_C"/>
</dbReference>
<keyword evidence="12" id="KW-1185">Reference proteome</keyword>
<comment type="subcellular location">
    <subcellularLocation>
        <location evidence="8">Cytoplasm</location>
    </subcellularLocation>
</comment>
<dbReference type="PRINTS" id="PR01040">
    <property type="entry name" value="TRNASYNTHTYR"/>
</dbReference>
<dbReference type="NCBIfam" id="TIGR00234">
    <property type="entry name" value="tyrS"/>
    <property type="match status" value="1"/>
</dbReference>
<dbReference type="InterPro" id="IPR024088">
    <property type="entry name" value="Tyr-tRNA-ligase_bac-type"/>
</dbReference>
<evidence type="ECO:0000313" key="11">
    <source>
        <dbReference type="EMBL" id="MBI1620579.1"/>
    </source>
</evidence>
<protein>
    <recommendedName>
        <fullName evidence="8">Tyrosine--tRNA ligase</fullName>
        <ecNumber evidence="8">6.1.1.1</ecNumber>
    </recommendedName>
    <alternativeName>
        <fullName evidence="8">Tyrosyl-tRNA synthetase</fullName>
        <shortName evidence="8">TyrRS</shortName>
    </alternativeName>
</protein>
<evidence type="ECO:0000256" key="4">
    <source>
        <dbReference type="ARBA" id="ARBA00022884"/>
    </source>
</evidence>
<keyword evidence="8" id="KW-0963">Cytoplasm</keyword>
<evidence type="ECO:0000256" key="9">
    <source>
        <dbReference type="PROSITE-ProRule" id="PRU00182"/>
    </source>
</evidence>
<keyword evidence="4 9" id="KW-0694">RNA-binding</keyword>
<dbReference type="InterPro" id="IPR001412">
    <property type="entry name" value="aa-tRNA-synth_I_CS"/>
</dbReference>
<organism evidence="11 12">
    <name type="scientific">Aquamicrobium zhengzhouense</name>
    <dbReference type="NCBI Taxonomy" id="2781738"/>
    <lineage>
        <taxon>Bacteria</taxon>
        <taxon>Pseudomonadati</taxon>
        <taxon>Pseudomonadota</taxon>
        <taxon>Alphaproteobacteria</taxon>
        <taxon>Hyphomicrobiales</taxon>
        <taxon>Phyllobacteriaceae</taxon>
        <taxon>Aquamicrobium</taxon>
    </lineage>
</organism>
<accession>A0ABS0SBA1</accession>
<dbReference type="Gene3D" id="1.10.240.10">
    <property type="entry name" value="Tyrosyl-Transfer RNA Synthetase"/>
    <property type="match status" value="1"/>
</dbReference>
<gene>
    <name evidence="8" type="primary">tyrS</name>
    <name evidence="11" type="ORF">IOD40_07885</name>
</gene>
<comment type="catalytic activity">
    <reaction evidence="7 8">
        <text>tRNA(Tyr) + L-tyrosine + ATP = L-tyrosyl-tRNA(Tyr) + AMP + diphosphate + H(+)</text>
        <dbReference type="Rhea" id="RHEA:10220"/>
        <dbReference type="Rhea" id="RHEA-COMP:9706"/>
        <dbReference type="Rhea" id="RHEA-COMP:9707"/>
        <dbReference type="ChEBI" id="CHEBI:15378"/>
        <dbReference type="ChEBI" id="CHEBI:30616"/>
        <dbReference type="ChEBI" id="CHEBI:33019"/>
        <dbReference type="ChEBI" id="CHEBI:58315"/>
        <dbReference type="ChEBI" id="CHEBI:78442"/>
        <dbReference type="ChEBI" id="CHEBI:78536"/>
        <dbReference type="ChEBI" id="CHEBI:456215"/>
        <dbReference type="EC" id="6.1.1.1"/>
    </reaction>
</comment>
<dbReference type="Pfam" id="PF22421">
    <property type="entry name" value="SYY_C-terminal"/>
    <property type="match status" value="1"/>
</dbReference>
<feature type="binding site" evidence="8">
    <location>
        <position position="39"/>
    </location>
    <ligand>
        <name>L-tyrosine</name>
        <dbReference type="ChEBI" id="CHEBI:58315"/>
    </ligand>
</feature>
<sequence length="417" mass="46089">MSAFKSEFLRTLSERGFIHQISDETGLDDLFAREIVTAYIGFDPTAPSLHAGGLIQIMMLHWMQKTGHRPIALMGGGTGMVGDPSFKDEARQLMTLDTIASNIASIKKVFSNYLTFGDGPQDAIMVDNGDWLREINYLEFLRDVGRHFSVNRMLSFDSVKLRLDRQQSLSFLEFNYMILQAYDFVELNKRHDVRMQMGGSDQWGNIINGIELGHRMGTPQLYALTSPLLTTASGAKMGKSLSGAVWLNPDMLSAYDFWQYWRNTEDADVERFLKLYTTMPLDAIARLAALGGSEINEAKKILATEVTAMLHGRENAEQAAETARKTFEEGALSESLPTVEIPASEIEAGIGVLALFVKAGLASTNGEARRHVQGGAVRINDQPVSDERRTIGSAEVSPEGVIKLSLGKKKHVLVRPA</sequence>
<evidence type="ECO:0000256" key="3">
    <source>
        <dbReference type="ARBA" id="ARBA00022840"/>
    </source>
</evidence>
<evidence type="ECO:0000256" key="6">
    <source>
        <dbReference type="ARBA" id="ARBA00023146"/>
    </source>
</evidence>
<proteinExistence type="inferred from homology"/>
<dbReference type="InterPro" id="IPR024107">
    <property type="entry name" value="Tyr-tRNA-ligase_bac_1"/>
</dbReference>
<dbReference type="InterPro" id="IPR036986">
    <property type="entry name" value="S4_RNA-bd_sf"/>
</dbReference>
<dbReference type="SUPFAM" id="SSF55174">
    <property type="entry name" value="Alpha-L RNA-binding motif"/>
    <property type="match status" value="1"/>
</dbReference>
<name>A0ABS0SBA1_9HYPH</name>
<comment type="similarity">
    <text evidence="8">Belongs to the class-I aminoacyl-tRNA synthetase family. TyrS type 1 subfamily.</text>
</comment>
<evidence type="ECO:0000256" key="8">
    <source>
        <dbReference type="HAMAP-Rule" id="MF_02006"/>
    </source>
</evidence>
<feature type="short sequence motif" description="'HIGH' region" evidence="8">
    <location>
        <begin position="44"/>
        <end position="53"/>
    </location>
</feature>
<dbReference type="Gene3D" id="3.40.50.620">
    <property type="entry name" value="HUPs"/>
    <property type="match status" value="1"/>
</dbReference>
<reference evidence="11 12" key="1">
    <citation type="submission" date="2020-10" db="EMBL/GenBank/DDBJ databases">
        <title>Aquamicrobium zhengzhouensis sp. nov., a exopolysaccharide producing bacterium isolated from farmland soil.</title>
        <authorList>
            <person name="Wang X."/>
        </authorList>
    </citation>
    <scope>NUCLEOTIDE SEQUENCE [LARGE SCALE GENOMIC DNA]</scope>
    <source>
        <strain evidence="12">cd-1</strain>
    </source>
</reference>
<dbReference type="Pfam" id="PF00579">
    <property type="entry name" value="tRNA-synt_1b"/>
    <property type="match status" value="1"/>
</dbReference>
<dbReference type="PANTHER" id="PTHR11766">
    <property type="entry name" value="TYROSYL-TRNA SYNTHETASE"/>
    <property type="match status" value="1"/>
</dbReference>
<feature type="binding site" evidence="8">
    <location>
        <position position="239"/>
    </location>
    <ligand>
        <name>ATP</name>
        <dbReference type="ChEBI" id="CHEBI:30616"/>
    </ligand>
</feature>
<dbReference type="RefSeq" id="WP_198475995.1">
    <property type="nucleotide sequence ID" value="NZ_JADGMQ010000004.1"/>
</dbReference>
<evidence type="ECO:0000256" key="1">
    <source>
        <dbReference type="ARBA" id="ARBA00022598"/>
    </source>
</evidence>
<dbReference type="Proteomes" id="UP000601789">
    <property type="component" value="Unassembled WGS sequence"/>
</dbReference>
<comment type="function">
    <text evidence="8">Catalyzes the attachment of tyrosine to tRNA(Tyr) in a two-step reaction: tyrosine is first activated by ATP to form Tyr-AMP and then transferred to the acceptor end of tRNA(Tyr).</text>
</comment>
<evidence type="ECO:0000256" key="2">
    <source>
        <dbReference type="ARBA" id="ARBA00022741"/>
    </source>
</evidence>
<feature type="binding site" evidence="8">
    <location>
        <position position="180"/>
    </location>
    <ligand>
        <name>L-tyrosine</name>
        <dbReference type="ChEBI" id="CHEBI:58315"/>
    </ligand>
</feature>
<dbReference type="PANTHER" id="PTHR11766:SF0">
    <property type="entry name" value="TYROSINE--TRNA LIGASE, MITOCHONDRIAL"/>
    <property type="match status" value="1"/>
</dbReference>
<evidence type="ECO:0000313" key="12">
    <source>
        <dbReference type="Proteomes" id="UP000601789"/>
    </source>
</evidence>
<dbReference type="CDD" id="cd00805">
    <property type="entry name" value="TyrRS_core"/>
    <property type="match status" value="1"/>
</dbReference>
<dbReference type="CDD" id="cd00165">
    <property type="entry name" value="S4"/>
    <property type="match status" value="1"/>
</dbReference>
<evidence type="ECO:0000256" key="5">
    <source>
        <dbReference type="ARBA" id="ARBA00022917"/>
    </source>
</evidence>
<feature type="binding site" evidence="8">
    <location>
        <position position="176"/>
    </location>
    <ligand>
        <name>L-tyrosine</name>
        <dbReference type="ChEBI" id="CHEBI:58315"/>
    </ligand>
</feature>
<keyword evidence="5 8" id="KW-0648">Protein biosynthesis</keyword>
<comment type="subunit">
    <text evidence="8">Homodimer.</text>
</comment>
<evidence type="ECO:0000256" key="7">
    <source>
        <dbReference type="ARBA" id="ARBA00048248"/>
    </source>
</evidence>
<keyword evidence="2 8" id="KW-0547">Nucleotide-binding</keyword>
<dbReference type="InterPro" id="IPR002307">
    <property type="entry name" value="Tyr-tRNA-ligase"/>
</dbReference>
<feature type="domain" description="Tyrosine--tRNA ligase SYY-like C-terminal" evidence="10">
    <location>
        <begin position="340"/>
        <end position="414"/>
    </location>
</feature>
<dbReference type="PROSITE" id="PS00178">
    <property type="entry name" value="AA_TRNA_LIGASE_I"/>
    <property type="match status" value="1"/>
</dbReference>
<dbReference type="InterPro" id="IPR014729">
    <property type="entry name" value="Rossmann-like_a/b/a_fold"/>
</dbReference>
<feature type="short sequence motif" description="'KMSKS' region" evidence="8">
    <location>
        <begin position="236"/>
        <end position="240"/>
    </location>
</feature>
<keyword evidence="1 8" id="KW-0436">Ligase</keyword>
<evidence type="ECO:0000259" key="10">
    <source>
        <dbReference type="Pfam" id="PF22421"/>
    </source>
</evidence>
<dbReference type="EMBL" id="JADGMQ010000004">
    <property type="protein sequence ID" value="MBI1620579.1"/>
    <property type="molecule type" value="Genomic_DNA"/>
</dbReference>
<dbReference type="PROSITE" id="PS50889">
    <property type="entry name" value="S4"/>
    <property type="match status" value="1"/>
</dbReference>
<keyword evidence="3 8" id="KW-0067">ATP-binding</keyword>